<dbReference type="Proteomes" id="UP001454036">
    <property type="component" value="Unassembled WGS sequence"/>
</dbReference>
<dbReference type="AlphaFoldDB" id="A0AAV3PBX7"/>
<organism evidence="1 2">
    <name type="scientific">Lithospermum erythrorhizon</name>
    <name type="common">Purple gromwell</name>
    <name type="synonym">Lithospermum officinale var. erythrorhizon</name>
    <dbReference type="NCBI Taxonomy" id="34254"/>
    <lineage>
        <taxon>Eukaryota</taxon>
        <taxon>Viridiplantae</taxon>
        <taxon>Streptophyta</taxon>
        <taxon>Embryophyta</taxon>
        <taxon>Tracheophyta</taxon>
        <taxon>Spermatophyta</taxon>
        <taxon>Magnoliopsida</taxon>
        <taxon>eudicotyledons</taxon>
        <taxon>Gunneridae</taxon>
        <taxon>Pentapetalae</taxon>
        <taxon>asterids</taxon>
        <taxon>lamiids</taxon>
        <taxon>Boraginales</taxon>
        <taxon>Boraginaceae</taxon>
        <taxon>Boraginoideae</taxon>
        <taxon>Lithospermeae</taxon>
        <taxon>Lithospermum</taxon>
    </lineage>
</organism>
<proteinExistence type="predicted"/>
<keyword evidence="2" id="KW-1185">Reference proteome</keyword>
<reference evidence="1 2" key="1">
    <citation type="submission" date="2024-01" db="EMBL/GenBank/DDBJ databases">
        <title>The complete chloroplast genome sequence of Lithospermum erythrorhizon: insights into the phylogenetic relationship among Boraginaceae species and the maternal lineages of purple gromwells.</title>
        <authorList>
            <person name="Okada T."/>
            <person name="Watanabe K."/>
        </authorList>
    </citation>
    <scope>NUCLEOTIDE SEQUENCE [LARGE SCALE GENOMIC DNA]</scope>
</reference>
<dbReference type="EMBL" id="BAABME010001353">
    <property type="protein sequence ID" value="GAA0149124.1"/>
    <property type="molecule type" value="Genomic_DNA"/>
</dbReference>
<evidence type="ECO:0000313" key="2">
    <source>
        <dbReference type="Proteomes" id="UP001454036"/>
    </source>
</evidence>
<sequence>MKLTIAANKGAGSSAPVVMSSRAKYEVSKLEPGKAWADSSSDSVHKLCHVCTEIEEGSVMVEDQEAPRVALDNPQTFAKGALWRRGKKVSVSVKPNNTPEFPLRI</sequence>
<gene>
    <name evidence="1" type="ORF">LIER_08382</name>
</gene>
<name>A0AAV3PBX7_LITER</name>
<evidence type="ECO:0000313" key="1">
    <source>
        <dbReference type="EMBL" id="GAA0149124.1"/>
    </source>
</evidence>
<protein>
    <submittedName>
        <fullName evidence="1">Uncharacterized protein</fullName>
    </submittedName>
</protein>
<comment type="caution">
    <text evidence="1">The sequence shown here is derived from an EMBL/GenBank/DDBJ whole genome shotgun (WGS) entry which is preliminary data.</text>
</comment>
<accession>A0AAV3PBX7</accession>